<gene>
    <name evidence="7" type="ORF">ILUMI_26811</name>
</gene>
<protein>
    <recommendedName>
        <fullName evidence="6">HMG box domain-containing protein</fullName>
    </recommendedName>
</protein>
<dbReference type="PROSITE" id="PS50118">
    <property type="entry name" value="HMG_BOX_2"/>
    <property type="match status" value="1"/>
</dbReference>
<comment type="subcellular location">
    <subcellularLocation>
        <location evidence="1">Nucleus</location>
    </subcellularLocation>
</comment>
<dbReference type="InterPro" id="IPR036910">
    <property type="entry name" value="HMG_box_dom_sf"/>
</dbReference>
<dbReference type="Proteomes" id="UP000801492">
    <property type="component" value="Unassembled WGS sequence"/>
</dbReference>
<keyword evidence="4 5" id="KW-0539">Nucleus</keyword>
<keyword evidence="3 5" id="KW-0238">DNA-binding</keyword>
<feature type="domain" description="HMG box" evidence="6">
    <location>
        <begin position="105"/>
        <end position="169"/>
    </location>
</feature>
<dbReference type="Pfam" id="PF00505">
    <property type="entry name" value="HMG_box"/>
    <property type="match status" value="1"/>
</dbReference>
<evidence type="ECO:0000256" key="3">
    <source>
        <dbReference type="ARBA" id="ARBA00023125"/>
    </source>
</evidence>
<name>A0A8K0C5B8_IGNLU</name>
<comment type="similarity">
    <text evidence="2">Belongs to the HMGB family.</text>
</comment>
<dbReference type="PRINTS" id="PR00886">
    <property type="entry name" value="HIGHMOBLTY12"/>
</dbReference>
<dbReference type="EMBL" id="VTPC01091186">
    <property type="protein sequence ID" value="KAF2879364.1"/>
    <property type="molecule type" value="Genomic_DNA"/>
</dbReference>
<dbReference type="OrthoDB" id="1919336at2759"/>
<comment type="caution">
    <text evidence="7">The sequence shown here is derived from an EMBL/GenBank/DDBJ whole genome shotgun (WGS) entry which is preliminary data.</text>
</comment>
<evidence type="ECO:0000259" key="6">
    <source>
        <dbReference type="PROSITE" id="PS50118"/>
    </source>
</evidence>
<evidence type="ECO:0000256" key="4">
    <source>
        <dbReference type="ARBA" id="ARBA00023242"/>
    </source>
</evidence>
<dbReference type="AlphaFoldDB" id="A0A8K0C5B8"/>
<dbReference type="GO" id="GO:0003677">
    <property type="term" value="F:DNA binding"/>
    <property type="evidence" value="ECO:0007669"/>
    <property type="project" value="UniProtKB-UniRule"/>
</dbReference>
<dbReference type="InterPro" id="IPR050342">
    <property type="entry name" value="HMGB"/>
</dbReference>
<dbReference type="GO" id="GO:0005634">
    <property type="term" value="C:nucleus"/>
    <property type="evidence" value="ECO:0007669"/>
    <property type="project" value="UniProtKB-SubCell"/>
</dbReference>
<dbReference type="Pfam" id="PF09011">
    <property type="entry name" value="HMG_box_2"/>
    <property type="match status" value="1"/>
</dbReference>
<organism evidence="7 8">
    <name type="scientific">Ignelater luminosus</name>
    <name type="common">Cucubano</name>
    <name type="synonym">Pyrophorus luminosus</name>
    <dbReference type="NCBI Taxonomy" id="2038154"/>
    <lineage>
        <taxon>Eukaryota</taxon>
        <taxon>Metazoa</taxon>
        <taxon>Ecdysozoa</taxon>
        <taxon>Arthropoda</taxon>
        <taxon>Hexapoda</taxon>
        <taxon>Insecta</taxon>
        <taxon>Pterygota</taxon>
        <taxon>Neoptera</taxon>
        <taxon>Endopterygota</taxon>
        <taxon>Coleoptera</taxon>
        <taxon>Polyphaga</taxon>
        <taxon>Elateriformia</taxon>
        <taxon>Elateroidea</taxon>
        <taxon>Elateridae</taxon>
        <taxon>Agrypninae</taxon>
        <taxon>Pyrophorini</taxon>
        <taxon>Ignelater</taxon>
    </lineage>
</organism>
<sequence length="169" mass="20042">MAGYLKCHSSNLNISRGKTHKSAYALFVEFCREKYEANELQSLRLPDTNNRWIIFMKHCMNLWGNMSEEEKLSFQKLANEINSDVVVPAKKEQQKQMKRDQRNCMKCPLSPFYFYCEDYHVEIKKQYPEYSLAEIALKLGSNWCAASIDIKQKYERIAESDYCKFIENY</sequence>
<evidence type="ECO:0000256" key="5">
    <source>
        <dbReference type="PROSITE-ProRule" id="PRU00267"/>
    </source>
</evidence>
<evidence type="ECO:0000313" key="8">
    <source>
        <dbReference type="Proteomes" id="UP000801492"/>
    </source>
</evidence>
<dbReference type="PANTHER" id="PTHR48112:SF32">
    <property type="entry name" value="HIGH MOBILITY GROUP PROTEIN B3"/>
    <property type="match status" value="1"/>
</dbReference>
<evidence type="ECO:0000256" key="2">
    <source>
        <dbReference type="ARBA" id="ARBA00008774"/>
    </source>
</evidence>
<dbReference type="SUPFAM" id="SSF47095">
    <property type="entry name" value="HMG-box"/>
    <property type="match status" value="2"/>
</dbReference>
<evidence type="ECO:0000313" key="7">
    <source>
        <dbReference type="EMBL" id="KAF2879364.1"/>
    </source>
</evidence>
<dbReference type="InterPro" id="IPR009071">
    <property type="entry name" value="HMG_box_dom"/>
</dbReference>
<keyword evidence="8" id="KW-1185">Reference proteome</keyword>
<feature type="DNA-binding region" description="HMG box" evidence="5">
    <location>
        <begin position="105"/>
        <end position="169"/>
    </location>
</feature>
<accession>A0A8K0C5B8</accession>
<dbReference type="SMART" id="SM00398">
    <property type="entry name" value="HMG"/>
    <property type="match status" value="2"/>
</dbReference>
<proteinExistence type="inferred from homology"/>
<reference evidence="7" key="1">
    <citation type="submission" date="2019-08" db="EMBL/GenBank/DDBJ databases">
        <title>The genome of the North American firefly Photinus pyralis.</title>
        <authorList>
            <consortium name="Photinus pyralis genome working group"/>
            <person name="Fallon T.R."/>
            <person name="Sander Lower S.E."/>
            <person name="Weng J.-K."/>
        </authorList>
    </citation>
    <scope>NUCLEOTIDE SEQUENCE</scope>
    <source>
        <strain evidence="7">TRF0915ILg1</strain>
        <tissue evidence="7">Whole body</tissue>
    </source>
</reference>
<dbReference type="PANTHER" id="PTHR48112">
    <property type="entry name" value="HIGH MOBILITY GROUP PROTEIN DSP1"/>
    <property type="match status" value="1"/>
</dbReference>
<dbReference type="Gene3D" id="1.10.30.10">
    <property type="entry name" value="High mobility group box domain"/>
    <property type="match status" value="2"/>
</dbReference>
<evidence type="ECO:0000256" key="1">
    <source>
        <dbReference type="ARBA" id="ARBA00004123"/>
    </source>
</evidence>